<dbReference type="PANTHER" id="PTHR33116">
    <property type="entry name" value="REVERSE TRANSCRIPTASE ZINC-BINDING DOMAIN-CONTAINING PROTEIN-RELATED-RELATED"/>
    <property type="match status" value="1"/>
</dbReference>
<protein>
    <recommendedName>
        <fullName evidence="3">Reverse transcriptase zinc-binding domain-containing protein</fullName>
    </recommendedName>
</protein>
<sequence>MKSTFEAPQFGNGNRRRVTLHSFDGLPIHDRLTTAFGTSKAAIEHMGAWSNLKGLSAEAHKTTMEGNNLERFHPTEVLIYLMAWTTGKTCNRLAFLDEEHSCSLCINTMESAEHLYFACPFSDYVWSHIRQWLSITRRMSTLYSAVKWLKKEKMGSSMQNKARTLALACTVYSLWRHRNEIIFEGKAPNPDGLIACIKITVCRIIFALYPYGF</sequence>
<dbReference type="EMBL" id="JACGWO010000004">
    <property type="protein sequence ID" value="KAK4428442.1"/>
    <property type="molecule type" value="Genomic_DNA"/>
</dbReference>
<evidence type="ECO:0000313" key="2">
    <source>
        <dbReference type="Proteomes" id="UP001293254"/>
    </source>
</evidence>
<dbReference type="PANTHER" id="PTHR33116:SF78">
    <property type="entry name" value="OS12G0587133 PROTEIN"/>
    <property type="match status" value="1"/>
</dbReference>
<proteinExistence type="predicted"/>
<accession>A0AAE1YE90</accession>
<reference evidence="1" key="2">
    <citation type="journal article" date="2024" name="Plant">
        <title>Genomic evolution and insights into agronomic trait innovations of Sesamum species.</title>
        <authorList>
            <person name="Miao H."/>
            <person name="Wang L."/>
            <person name="Qu L."/>
            <person name="Liu H."/>
            <person name="Sun Y."/>
            <person name="Le M."/>
            <person name="Wang Q."/>
            <person name="Wei S."/>
            <person name="Zheng Y."/>
            <person name="Lin W."/>
            <person name="Duan Y."/>
            <person name="Cao H."/>
            <person name="Xiong S."/>
            <person name="Wang X."/>
            <person name="Wei L."/>
            <person name="Li C."/>
            <person name="Ma Q."/>
            <person name="Ju M."/>
            <person name="Zhao R."/>
            <person name="Li G."/>
            <person name="Mu C."/>
            <person name="Tian Q."/>
            <person name="Mei H."/>
            <person name="Zhang T."/>
            <person name="Gao T."/>
            <person name="Zhang H."/>
        </authorList>
    </citation>
    <scope>NUCLEOTIDE SEQUENCE</scope>
    <source>
        <strain evidence="1">3651</strain>
    </source>
</reference>
<dbReference type="Proteomes" id="UP001293254">
    <property type="component" value="Unassembled WGS sequence"/>
</dbReference>
<reference evidence="1" key="1">
    <citation type="submission" date="2020-06" db="EMBL/GenBank/DDBJ databases">
        <authorList>
            <person name="Li T."/>
            <person name="Hu X."/>
            <person name="Zhang T."/>
            <person name="Song X."/>
            <person name="Zhang H."/>
            <person name="Dai N."/>
            <person name="Sheng W."/>
            <person name="Hou X."/>
            <person name="Wei L."/>
        </authorList>
    </citation>
    <scope>NUCLEOTIDE SEQUENCE</scope>
    <source>
        <strain evidence="1">3651</strain>
        <tissue evidence="1">Leaf</tissue>
    </source>
</reference>
<dbReference type="AlphaFoldDB" id="A0AAE1YE90"/>
<gene>
    <name evidence="1" type="ORF">Salat_1143800</name>
</gene>
<name>A0AAE1YE90_9LAMI</name>
<comment type="caution">
    <text evidence="1">The sequence shown here is derived from an EMBL/GenBank/DDBJ whole genome shotgun (WGS) entry which is preliminary data.</text>
</comment>
<evidence type="ECO:0008006" key="3">
    <source>
        <dbReference type="Google" id="ProtNLM"/>
    </source>
</evidence>
<keyword evidence="2" id="KW-1185">Reference proteome</keyword>
<evidence type="ECO:0000313" key="1">
    <source>
        <dbReference type="EMBL" id="KAK4428442.1"/>
    </source>
</evidence>
<organism evidence="1 2">
    <name type="scientific">Sesamum alatum</name>
    <dbReference type="NCBI Taxonomy" id="300844"/>
    <lineage>
        <taxon>Eukaryota</taxon>
        <taxon>Viridiplantae</taxon>
        <taxon>Streptophyta</taxon>
        <taxon>Embryophyta</taxon>
        <taxon>Tracheophyta</taxon>
        <taxon>Spermatophyta</taxon>
        <taxon>Magnoliopsida</taxon>
        <taxon>eudicotyledons</taxon>
        <taxon>Gunneridae</taxon>
        <taxon>Pentapetalae</taxon>
        <taxon>asterids</taxon>
        <taxon>lamiids</taxon>
        <taxon>Lamiales</taxon>
        <taxon>Pedaliaceae</taxon>
        <taxon>Sesamum</taxon>
    </lineage>
</organism>